<evidence type="ECO:0008006" key="3">
    <source>
        <dbReference type="Google" id="ProtNLM"/>
    </source>
</evidence>
<dbReference type="SUPFAM" id="SSF56784">
    <property type="entry name" value="HAD-like"/>
    <property type="match status" value="1"/>
</dbReference>
<dbReference type="Pfam" id="PF00702">
    <property type="entry name" value="Hydrolase"/>
    <property type="match status" value="1"/>
</dbReference>
<dbReference type="InterPro" id="IPR023214">
    <property type="entry name" value="HAD_sf"/>
</dbReference>
<evidence type="ECO:0000313" key="1">
    <source>
        <dbReference type="EMBL" id="PVE50860.1"/>
    </source>
</evidence>
<sequence length="213" mass="23750">MVVKPDRHSDDKLIVFDVGGVFIELNIERRRAALEAGGLWSSTAQATADLLHLNMQFRLGQISEDDYLARASEIYGLTAEQVVQAETALLEGVFTGMVDYARTLKSSHRVVCLSNTQAIHWRYIIETMLGADLFDACYLSHEMGMEKPGEEIYLAVQHREHVSPEQIVFIDDTLENIETSRRLGWHSIHHLDAAKTIAAIDEAIADTPPSGTS</sequence>
<dbReference type="SFLD" id="SFLDG01129">
    <property type="entry name" value="C1.5:_HAD__Beta-PGM__Phosphata"/>
    <property type="match status" value="1"/>
</dbReference>
<dbReference type="SFLD" id="SFLDS00003">
    <property type="entry name" value="Haloacid_Dehalogenase"/>
    <property type="match status" value="1"/>
</dbReference>
<reference evidence="1 2" key="1">
    <citation type="submission" date="2018-04" db="EMBL/GenBank/DDBJ databases">
        <authorList>
            <person name="Hagen T."/>
        </authorList>
    </citation>
    <scope>NUCLEOTIDE SEQUENCE [LARGE SCALE GENOMIC DNA]</scope>
    <source>
        <strain evidence="1 2">TPD7009</strain>
    </source>
</reference>
<dbReference type="InterPro" id="IPR023198">
    <property type="entry name" value="PGP-like_dom2"/>
</dbReference>
<dbReference type="PANTHER" id="PTHR43611:SF3">
    <property type="entry name" value="FLAVIN MONONUCLEOTIDE HYDROLASE 1, CHLOROPLATIC"/>
    <property type="match status" value="1"/>
</dbReference>
<dbReference type="PANTHER" id="PTHR43611">
    <property type="entry name" value="ALPHA-D-GLUCOSE 1-PHOSPHATE PHOSPHATASE"/>
    <property type="match status" value="1"/>
</dbReference>
<dbReference type="Gene3D" id="3.40.50.1000">
    <property type="entry name" value="HAD superfamily/HAD-like"/>
    <property type="match status" value="1"/>
</dbReference>
<dbReference type="Proteomes" id="UP000244335">
    <property type="component" value="Unassembled WGS sequence"/>
</dbReference>
<proteinExistence type="predicted"/>
<name>A0AA92C029_RHIRH</name>
<gene>
    <name evidence="1" type="ORF">DC430_20070</name>
</gene>
<accession>A0AA92C029</accession>
<dbReference type="Gene3D" id="1.10.150.240">
    <property type="entry name" value="Putative phosphatase, domain 2"/>
    <property type="match status" value="1"/>
</dbReference>
<dbReference type="EMBL" id="QDFR01000009">
    <property type="protein sequence ID" value="PVE50860.1"/>
    <property type="molecule type" value="Genomic_DNA"/>
</dbReference>
<dbReference type="InterPro" id="IPR006439">
    <property type="entry name" value="HAD-SF_hydro_IA"/>
</dbReference>
<organism evidence="1 2">
    <name type="scientific">Rhizobium rhizogenes</name>
    <name type="common">Agrobacterium rhizogenes</name>
    <dbReference type="NCBI Taxonomy" id="359"/>
    <lineage>
        <taxon>Bacteria</taxon>
        <taxon>Pseudomonadati</taxon>
        <taxon>Pseudomonadota</taxon>
        <taxon>Alphaproteobacteria</taxon>
        <taxon>Hyphomicrobiales</taxon>
        <taxon>Rhizobiaceae</taxon>
        <taxon>Rhizobium/Agrobacterium group</taxon>
        <taxon>Rhizobium</taxon>
    </lineage>
</organism>
<protein>
    <recommendedName>
        <fullName evidence="3">HAD family phosphatase</fullName>
    </recommendedName>
</protein>
<dbReference type="AlphaFoldDB" id="A0AA92C029"/>
<dbReference type="NCBIfam" id="TIGR01509">
    <property type="entry name" value="HAD-SF-IA-v3"/>
    <property type="match status" value="1"/>
</dbReference>
<evidence type="ECO:0000313" key="2">
    <source>
        <dbReference type="Proteomes" id="UP000244335"/>
    </source>
</evidence>
<comment type="caution">
    <text evidence="1">The sequence shown here is derived from an EMBL/GenBank/DDBJ whole genome shotgun (WGS) entry which is preliminary data.</text>
</comment>
<dbReference type="InterPro" id="IPR036412">
    <property type="entry name" value="HAD-like_sf"/>
</dbReference>